<dbReference type="AlphaFoldDB" id="F9SWY3"/>
<organism evidence="2 3">
    <name type="scientific">Vibrio orientalis CIP 102891 = ATCC 33934</name>
    <dbReference type="NCBI Taxonomy" id="675816"/>
    <lineage>
        <taxon>Bacteria</taxon>
        <taxon>Pseudomonadati</taxon>
        <taxon>Pseudomonadota</taxon>
        <taxon>Gammaproteobacteria</taxon>
        <taxon>Vibrionales</taxon>
        <taxon>Vibrionaceae</taxon>
        <taxon>Vibrio</taxon>
        <taxon>Vibrio oreintalis group</taxon>
    </lineage>
</organism>
<dbReference type="GO" id="GO:0016020">
    <property type="term" value="C:membrane"/>
    <property type="evidence" value="ECO:0007669"/>
    <property type="project" value="UniProtKB-SubCell"/>
</dbReference>
<feature type="transmembrane region" description="Helical" evidence="1">
    <location>
        <begin position="318"/>
        <end position="342"/>
    </location>
</feature>
<evidence type="ECO:0000313" key="3">
    <source>
        <dbReference type="Proteomes" id="UP000002817"/>
    </source>
</evidence>
<gene>
    <name evidence="2" type="ORF">VIOR3934_18133</name>
</gene>
<feature type="transmembrane region" description="Helical" evidence="1">
    <location>
        <begin position="7"/>
        <end position="28"/>
    </location>
</feature>
<accession>F9SWY3</accession>
<protein>
    <recommendedName>
        <fullName evidence="4">O-antigen polymerase</fullName>
    </recommendedName>
</protein>
<dbReference type="PANTHER" id="PTHR37422:SF13">
    <property type="entry name" value="LIPOPOLYSACCHARIDE BIOSYNTHESIS PROTEIN PA4999-RELATED"/>
    <property type="match status" value="1"/>
</dbReference>
<feature type="transmembrane region" description="Helical" evidence="1">
    <location>
        <begin position="79"/>
        <end position="95"/>
    </location>
</feature>
<dbReference type="EMBL" id="AFWH01000051">
    <property type="protein sequence ID" value="EGU47427.1"/>
    <property type="molecule type" value="Genomic_DNA"/>
</dbReference>
<evidence type="ECO:0008006" key="4">
    <source>
        <dbReference type="Google" id="ProtNLM"/>
    </source>
</evidence>
<dbReference type="STRING" id="675816.VIA_002118"/>
<name>F9SWY3_VIBOR</name>
<feature type="transmembrane region" description="Helical" evidence="1">
    <location>
        <begin position="408"/>
        <end position="427"/>
    </location>
</feature>
<feature type="transmembrane region" description="Helical" evidence="1">
    <location>
        <begin position="379"/>
        <end position="396"/>
    </location>
</feature>
<feature type="transmembrane region" description="Helical" evidence="1">
    <location>
        <begin position="101"/>
        <end position="118"/>
    </location>
</feature>
<feature type="transmembrane region" description="Helical" evidence="1">
    <location>
        <begin position="198"/>
        <end position="214"/>
    </location>
</feature>
<keyword evidence="1" id="KW-0472">Membrane</keyword>
<dbReference type="eggNOG" id="COG3307">
    <property type="taxonomic scope" value="Bacteria"/>
</dbReference>
<proteinExistence type="predicted"/>
<keyword evidence="1" id="KW-1133">Transmembrane helix</keyword>
<comment type="caution">
    <text evidence="2">The sequence shown here is derived from an EMBL/GenBank/DDBJ whole genome shotgun (WGS) entry which is preliminary data.</text>
</comment>
<sequence>MKEHTSPFTALLMLSLVGLIVFSFNLFIPRQELLLLYDSKRLFIIFVLSLSMLISCFFSRHTATAISNEYQSLKTHNRILLLTFITFTLIATTIGKYQPAAALQLLYVLGLSILLVQFKQIIYSQKLRVLQYFMWISVFLLCSVLAGYWTWLAHGLPVNIHSMFGFANARFINQIHVWLVIPTAYLALIRIRRNQSSWLLRLLLVLCFTVIVATDARGEAISVIGAFLLMMLFDRSNRRLWWRLLWQGVIAGIAIKLLFLSPIPSFILDIPAEWHTIRTGSSGRVQIWFETWEMSSFWGLGADAFVCDSDTFGRPHNFLLNILVHWGAIPALAFIGAGLSIVSQLTRVKKRSTLVFGVSLLSGLAYSLVSGVLDSPLSQLIAAISFALYWAHVARDQQTNRLTQTPTLAHRIILCGIAILVLCSISYRAYERFENYPAVEEGDVPKTQFWLGYNCLERPWEP</sequence>
<evidence type="ECO:0000313" key="2">
    <source>
        <dbReference type="EMBL" id="EGU47427.1"/>
    </source>
</evidence>
<dbReference type="PANTHER" id="PTHR37422">
    <property type="entry name" value="TEICHURONIC ACID BIOSYNTHESIS PROTEIN TUAE"/>
    <property type="match status" value="1"/>
</dbReference>
<dbReference type="InterPro" id="IPR051533">
    <property type="entry name" value="WaaL-like"/>
</dbReference>
<dbReference type="Proteomes" id="UP000002817">
    <property type="component" value="Unassembled WGS sequence"/>
</dbReference>
<feature type="transmembrane region" description="Helical" evidence="1">
    <location>
        <begin position="220"/>
        <end position="237"/>
    </location>
</feature>
<feature type="transmembrane region" description="Helical" evidence="1">
    <location>
        <begin position="244"/>
        <end position="267"/>
    </location>
</feature>
<feature type="transmembrane region" description="Helical" evidence="1">
    <location>
        <begin position="130"/>
        <end position="151"/>
    </location>
</feature>
<feature type="transmembrane region" description="Helical" evidence="1">
    <location>
        <begin position="354"/>
        <end position="373"/>
    </location>
</feature>
<evidence type="ECO:0000256" key="1">
    <source>
        <dbReference type="SAM" id="Phobius"/>
    </source>
</evidence>
<reference evidence="2 3" key="1">
    <citation type="journal article" date="2012" name="Int. J. Syst. Evol. Microbiol.">
        <title>Vibrio caribbeanicus sp. nov., isolated from the marine sponge Scleritoderma cyanea.</title>
        <authorList>
            <person name="Hoffmann M."/>
            <person name="Monday S.R."/>
            <person name="Allard M.W."/>
            <person name="Strain E.A."/>
            <person name="Whittaker P."/>
            <person name="Naum M."/>
            <person name="McCarthy P.J."/>
            <person name="Lopez J.V."/>
            <person name="Fischer M."/>
            <person name="Brown E.W."/>
        </authorList>
    </citation>
    <scope>NUCLEOTIDE SEQUENCE [LARGE SCALE GENOMIC DNA]</scope>
    <source>
        <strain evidence="3">CIP 102891 / ATCC 33934</strain>
    </source>
</reference>
<keyword evidence="1" id="KW-0812">Transmembrane</keyword>
<feature type="transmembrane region" description="Helical" evidence="1">
    <location>
        <begin position="171"/>
        <end position="191"/>
    </location>
</feature>
<dbReference type="PATRIC" id="fig|675816.5.peg.3432"/>
<feature type="transmembrane region" description="Helical" evidence="1">
    <location>
        <begin position="40"/>
        <end position="58"/>
    </location>
</feature>